<dbReference type="Proteomes" id="UP000268727">
    <property type="component" value="Unassembled WGS sequence"/>
</dbReference>
<comment type="caution">
    <text evidence="3">The sequence shown here is derived from an EMBL/GenBank/DDBJ whole genome shotgun (WGS) entry which is preliminary data.</text>
</comment>
<evidence type="ECO:0000256" key="1">
    <source>
        <dbReference type="SAM" id="MobiDB-lite"/>
    </source>
</evidence>
<organism evidence="3 4">
    <name type="scientific">Saccharothrix texasensis</name>
    <dbReference type="NCBI Taxonomy" id="103734"/>
    <lineage>
        <taxon>Bacteria</taxon>
        <taxon>Bacillati</taxon>
        <taxon>Actinomycetota</taxon>
        <taxon>Actinomycetes</taxon>
        <taxon>Pseudonocardiales</taxon>
        <taxon>Pseudonocardiaceae</taxon>
        <taxon>Saccharothrix</taxon>
    </lineage>
</organism>
<dbReference type="RefSeq" id="WP_123744763.1">
    <property type="nucleotide sequence ID" value="NZ_RJKM01000001.1"/>
</dbReference>
<keyword evidence="2" id="KW-0472">Membrane</keyword>
<evidence type="ECO:0000313" key="4">
    <source>
        <dbReference type="Proteomes" id="UP000268727"/>
    </source>
</evidence>
<feature type="transmembrane region" description="Helical" evidence="2">
    <location>
        <begin position="75"/>
        <end position="97"/>
    </location>
</feature>
<dbReference type="EMBL" id="RJKM01000001">
    <property type="protein sequence ID" value="ROP39239.1"/>
    <property type="molecule type" value="Genomic_DNA"/>
</dbReference>
<keyword evidence="2" id="KW-1133">Transmembrane helix</keyword>
<proteinExistence type="predicted"/>
<keyword evidence="4" id="KW-1185">Reference proteome</keyword>
<dbReference type="AlphaFoldDB" id="A0A3N1H9P4"/>
<dbReference type="OrthoDB" id="5186135at2"/>
<accession>A0A3N1H9P4</accession>
<evidence type="ECO:0000256" key="2">
    <source>
        <dbReference type="SAM" id="Phobius"/>
    </source>
</evidence>
<sequence>MTKHSGPPGQPDQPQPAERDAWLSVSARKNRRRRVVLADPRGRGRVLRTIIELEEQTSVGEKLIRDLIRTQLRTGLVLGGGTLLLLALLPLVFYLLPWLAEVEFLGVRLPWLLLGLLPFPLCYGVGYAYRRFAERHEQDFVSSVDR</sequence>
<evidence type="ECO:0000313" key="3">
    <source>
        <dbReference type="EMBL" id="ROP39239.1"/>
    </source>
</evidence>
<reference evidence="3 4" key="1">
    <citation type="submission" date="2018-11" db="EMBL/GenBank/DDBJ databases">
        <title>Sequencing the genomes of 1000 actinobacteria strains.</title>
        <authorList>
            <person name="Klenk H.-P."/>
        </authorList>
    </citation>
    <scope>NUCLEOTIDE SEQUENCE [LARGE SCALE GENOMIC DNA]</scope>
    <source>
        <strain evidence="3 4">DSM 44231</strain>
    </source>
</reference>
<feature type="transmembrane region" description="Helical" evidence="2">
    <location>
        <begin position="109"/>
        <end position="129"/>
    </location>
</feature>
<protein>
    <submittedName>
        <fullName evidence="3">Uncharacterized protein</fullName>
    </submittedName>
</protein>
<gene>
    <name evidence="3" type="ORF">EDD40_4618</name>
</gene>
<feature type="region of interest" description="Disordered" evidence="1">
    <location>
        <begin position="1"/>
        <end position="20"/>
    </location>
</feature>
<keyword evidence="2" id="KW-0812">Transmembrane</keyword>
<name>A0A3N1H9P4_9PSEU</name>